<accession>A0A814FHE2</accession>
<organism evidence="3 4">
    <name type="scientific">Brachionus calyciflorus</name>
    <dbReference type="NCBI Taxonomy" id="104777"/>
    <lineage>
        <taxon>Eukaryota</taxon>
        <taxon>Metazoa</taxon>
        <taxon>Spiralia</taxon>
        <taxon>Gnathifera</taxon>
        <taxon>Rotifera</taxon>
        <taxon>Eurotatoria</taxon>
        <taxon>Monogononta</taxon>
        <taxon>Pseudotrocha</taxon>
        <taxon>Ploima</taxon>
        <taxon>Brachionidae</taxon>
        <taxon>Brachionus</taxon>
    </lineage>
</organism>
<feature type="domain" description="Helicase C-terminal" evidence="2">
    <location>
        <begin position="377"/>
        <end position="446"/>
    </location>
</feature>
<dbReference type="Gene3D" id="3.40.50.300">
    <property type="entry name" value="P-loop containing nucleotide triphosphate hydrolases"/>
    <property type="match status" value="1"/>
</dbReference>
<keyword evidence="1" id="KW-0472">Membrane</keyword>
<keyword evidence="1" id="KW-1133">Transmembrane helix</keyword>
<gene>
    <name evidence="3" type="ORF">OXX778_LOCUS15368</name>
</gene>
<keyword evidence="4" id="KW-1185">Reference proteome</keyword>
<dbReference type="Proteomes" id="UP000663879">
    <property type="component" value="Unassembled WGS sequence"/>
</dbReference>
<evidence type="ECO:0000313" key="4">
    <source>
        <dbReference type="Proteomes" id="UP000663879"/>
    </source>
</evidence>
<proteinExistence type="predicted"/>
<dbReference type="Pfam" id="PF00271">
    <property type="entry name" value="Helicase_C"/>
    <property type="match status" value="1"/>
</dbReference>
<feature type="non-terminal residue" evidence="3">
    <location>
        <position position="1"/>
    </location>
</feature>
<evidence type="ECO:0000256" key="1">
    <source>
        <dbReference type="SAM" id="Phobius"/>
    </source>
</evidence>
<sequence length="448" mass="52073">DGISKNLNFQYSCSYSFLSLYSRILINSTQISNLDFLDLIPDNFSHCNFEDSIRKCNKSNYYIKEFDLGNLETIIVFLDSVILLFIQPALCIFGFLLNFFVIVQTKKNLRLTIQLKFFCQFAILSCFHFSIELLGLTSECPFENGIFCSGIRNSIPIQYIKIVFYFLMEVIKFCLNLSLTSFIFHRLSILNFSVMKKKFNFRKLMIVSITIGCIISLSSLFRERINHDRVDLEYPMNFYDFTLDFNSDKIMLFICLIGDIINSIVFLLINFVLDIILIVKLKNSIKQKEIIRSRLNFNRTKESELAEKRLLKITIFNTTIGILFKTPQIFPLIYSYLRFCVLNNMSELIKTLPFDNPDGGKWNKASKSNTNQWNKPMLNSHTYLNVLKDFTVSPMFSNMDQKELEVIMRDFISGSTCVLIHTDLLAHSIGVQKIALVINFDLPKKSDN</sequence>
<protein>
    <recommendedName>
        <fullName evidence="2">Helicase C-terminal domain-containing protein</fullName>
    </recommendedName>
</protein>
<reference evidence="3" key="1">
    <citation type="submission" date="2021-02" db="EMBL/GenBank/DDBJ databases">
        <authorList>
            <person name="Nowell W R."/>
        </authorList>
    </citation>
    <scope>NUCLEOTIDE SEQUENCE</scope>
    <source>
        <strain evidence="3">Ploen Becks lab</strain>
    </source>
</reference>
<name>A0A814FHE2_9BILA</name>
<evidence type="ECO:0000313" key="3">
    <source>
        <dbReference type="EMBL" id="CAF0980070.1"/>
    </source>
</evidence>
<keyword evidence="1" id="KW-0812">Transmembrane</keyword>
<feature type="transmembrane region" description="Helical" evidence="1">
    <location>
        <begin position="74"/>
        <end position="101"/>
    </location>
</feature>
<dbReference type="SUPFAM" id="SSF52540">
    <property type="entry name" value="P-loop containing nucleoside triphosphate hydrolases"/>
    <property type="match status" value="1"/>
</dbReference>
<feature type="transmembrane region" description="Helical" evidence="1">
    <location>
        <begin position="162"/>
        <end position="184"/>
    </location>
</feature>
<dbReference type="InterPro" id="IPR001650">
    <property type="entry name" value="Helicase_C-like"/>
</dbReference>
<evidence type="ECO:0000259" key="2">
    <source>
        <dbReference type="Pfam" id="PF00271"/>
    </source>
</evidence>
<feature type="transmembrane region" description="Helical" evidence="1">
    <location>
        <begin position="204"/>
        <end position="221"/>
    </location>
</feature>
<feature type="transmembrane region" description="Helical" evidence="1">
    <location>
        <begin position="250"/>
        <end position="279"/>
    </location>
</feature>
<comment type="caution">
    <text evidence="3">The sequence shown here is derived from an EMBL/GenBank/DDBJ whole genome shotgun (WGS) entry which is preliminary data.</text>
</comment>
<dbReference type="AlphaFoldDB" id="A0A814FHE2"/>
<dbReference type="InterPro" id="IPR027417">
    <property type="entry name" value="P-loop_NTPase"/>
</dbReference>
<dbReference type="EMBL" id="CAJNOC010003379">
    <property type="protein sequence ID" value="CAF0980070.1"/>
    <property type="molecule type" value="Genomic_DNA"/>
</dbReference>